<sequence>MRSKTVVKSILITTLALFIILVVHIIWVTRPTKTNVLNVAMARIDFQVPLNDAQGKAITAWLYAQKGVTHVLCNTASKIAVFTFYPAQVNATQLAKQLSEYMQIPATRYLPAKEEIENGCPVVSISTQQKIEQLSRWFFHSVNN</sequence>
<dbReference type="OrthoDB" id="793749at2"/>
<keyword evidence="1" id="KW-0812">Transmembrane</keyword>
<dbReference type="Proteomes" id="UP000249720">
    <property type="component" value="Unassembled WGS sequence"/>
</dbReference>
<gene>
    <name evidence="2" type="ORF">LX80_00309</name>
</gene>
<reference evidence="2 3" key="1">
    <citation type="submission" date="2018-06" db="EMBL/GenBank/DDBJ databases">
        <title>Genomic Encyclopedia of Archaeal and Bacterial Type Strains, Phase II (KMG-II): from individual species to whole genera.</title>
        <authorList>
            <person name="Goeker M."/>
        </authorList>
    </citation>
    <scope>NUCLEOTIDE SEQUENCE [LARGE SCALE GENOMIC DNA]</scope>
    <source>
        <strain evidence="2 3">DSM 23241</strain>
    </source>
</reference>
<evidence type="ECO:0000256" key="1">
    <source>
        <dbReference type="SAM" id="Phobius"/>
    </source>
</evidence>
<keyword evidence="1" id="KW-1133">Transmembrane helix</keyword>
<proteinExistence type="predicted"/>
<evidence type="ECO:0000313" key="2">
    <source>
        <dbReference type="EMBL" id="PZX65816.1"/>
    </source>
</evidence>
<protein>
    <submittedName>
        <fullName evidence="2">Uncharacterized protein</fullName>
    </submittedName>
</protein>
<accession>A0A2W7S3Y7</accession>
<keyword evidence="1" id="KW-0472">Membrane</keyword>
<dbReference type="AlphaFoldDB" id="A0A2W7S3Y7"/>
<feature type="transmembrane region" description="Helical" evidence="1">
    <location>
        <begin position="6"/>
        <end position="28"/>
    </location>
</feature>
<dbReference type="EMBL" id="QKZV01000001">
    <property type="protein sequence ID" value="PZX65816.1"/>
    <property type="molecule type" value="Genomic_DNA"/>
</dbReference>
<name>A0A2W7S3Y7_9BACT</name>
<dbReference type="RefSeq" id="WP_111293271.1">
    <property type="nucleotide sequence ID" value="NZ_QKZV01000001.1"/>
</dbReference>
<evidence type="ECO:0000313" key="3">
    <source>
        <dbReference type="Proteomes" id="UP000249720"/>
    </source>
</evidence>
<organism evidence="2 3">
    <name type="scientific">Hydrotalea sandarakina</name>
    <dbReference type="NCBI Taxonomy" id="1004304"/>
    <lineage>
        <taxon>Bacteria</taxon>
        <taxon>Pseudomonadati</taxon>
        <taxon>Bacteroidota</taxon>
        <taxon>Chitinophagia</taxon>
        <taxon>Chitinophagales</taxon>
        <taxon>Chitinophagaceae</taxon>
        <taxon>Hydrotalea</taxon>
    </lineage>
</organism>
<comment type="caution">
    <text evidence="2">The sequence shown here is derived from an EMBL/GenBank/DDBJ whole genome shotgun (WGS) entry which is preliminary data.</text>
</comment>
<keyword evidence="3" id="KW-1185">Reference proteome</keyword>